<keyword evidence="10" id="KW-1185">Reference proteome</keyword>
<dbReference type="GO" id="GO:0044341">
    <property type="term" value="P:sodium-dependent phosphate transport"/>
    <property type="evidence" value="ECO:0007669"/>
    <property type="project" value="InterPro"/>
</dbReference>
<dbReference type="Proteomes" id="UP000677234">
    <property type="component" value="Chromosome"/>
</dbReference>
<feature type="transmembrane region" description="Helical" evidence="6">
    <location>
        <begin position="244"/>
        <end position="269"/>
    </location>
</feature>
<dbReference type="NCBIfam" id="NF037997">
    <property type="entry name" value="Na_Pi_symport"/>
    <property type="match status" value="1"/>
</dbReference>
<gene>
    <name evidence="7" type="ORF">JD108_14320</name>
    <name evidence="8" type="ORF">KDJ56_14265</name>
</gene>
<dbReference type="Proteomes" id="UP000595847">
    <property type="component" value="Chromosome"/>
</dbReference>
<name>A0A7T5EI95_9BACL</name>
<evidence type="ECO:0000313" key="8">
    <source>
        <dbReference type="EMBL" id="QUO40167.1"/>
    </source>
</evidence>
<feature type="transmembrane region" description="Helical" evidence="6">
    <location>
        <begin position="211"/>
        <end position="232"/>
    </location>
</feature>
<feature type="transmembrane region" description="Helical" evidence="6">
    <location>
        <begin position="281"/>
        <end position="306"/>
    </location>
</feature>
<dbReference type="KEGG" id="bcop:JD108_14320"/>
<keyword evidence="5 6" id="KW-0472">Membrane</keyword>
<dbReference type="GO" id="GO:0005436">
    <property type="term" value="F:sodium:phosphate symporter activity"/>
    <property type="evidence" value="ECO:0007669"/>
    <property type="project" value="InterPro"/>
</dbReference>
<reference evidence="7 9" key="1">
    <citation type="submission" date="2020-12" db="EMBL/GenBank/DDBJ databases">
        <title>strain FJAT-54423T represents a novel species of the genus Brevibacillus.</title>
        <authorList>
            <person name="Tang R."/>
        </authorList>
    </citation>
    <scope>NUCLEOTIDE SEQUENCE [LARGE SCALE GENOMIC DNA]</scope>
    <source>
        <strain evidence="7 9">FJAT-54423</strain>
    </source>
</reference>
<evidence type="ECO:0000313" key="10">
    <source>
        <dbReference type="Proteomes" id="UP000677234"/>
    </source>
</evidence>
<accession>A0A7T5EI95</accession>
<dbReference type="PANTHER" id="PTHR10010">
    <property type="entry name" value="SOLUTE CARRIER FAMILY 34 SODIUM PHOSPHATE , MEMBER 2-RELATED"/>
    <property type="match status" value="1"/>
</dbReference>
<feature type="transmembrane region" description="Helical" evidence="6">
    <location>
        <begin position="102"/>
        <end position="123"/>
    </location>
</feature>
<keyword evidence="3 6" id="KW-0812">Transmembrane</keyword>
<comment type="subcellular location">
    <subcellularLocation>
        <location evidence="1">Cell membrane</location>
        <topology evidence="1">Multi-pass membrane protein</topology>
    </subcellularLocation>
</comment>
<dbReference type="AlphaFoldDB" id="A0A7T5EI95"/>
<evidence type="ECO:0000313" key="9">
    <source>
        <dbReference type="Proteomes" id="UP000595847"/>
    </source>
</evidence>
<proteinExistence type="predicted"/>
<feature type="transmembrane region" description="Helical" evidence="6">
    <location>
        <begin position="172"/>
        <end position="199"/>
    </location>
</feature>
<dbReference type="EMBL" id="CP073708">
    <property type="protein sequence ID" value="QUO40167.1"/>
    <property type="molecule type" value="Genomic_DNA"/>
</dbReference>
<feature type="transmembrane region" description="Helical" evidence="6">
    <location>
        <begin position="48"/>
        <end position="71"/>
    </location>
</feature>
<organism evidence="7 9">
    <name type="scientific">Brevibacillus composti</name>
    <dbReference type="NCBI Taxonomy" id="2796470"/>
    <lineage>
        <taxon>Bacteria</taxon>
        <taxon>Bacillati</taxon>
        <taxon>Bacillota</taxon>
        <taxon>Bacilli</taxon>
        <taxon>Bacillales</taxon>
        <taxon>Paenibacillaceae</taxon>
        <taxon>Brevibacillus</taxon>
    </lineage>
</organism>
<evidence type="ECO:0000256" key="5">
    <source>
        <dbReference type="ARBA" id="ARBA00023136"/>
    </source>
</evidence>
<dbReference type="RefSeq" id="WP_198826719.1">
    <property type="nucleotide sequence ID" value="NZ_CP066308.1"/>
</dbReference>
<sequence>MVGAVLAPFTFGLSFFLLGMYAMRTGFQNLAGKKMADWLARFTRTPMHSFWVGLLSTFVLQSSSAVTVLTIGLTHAGMINFAQTVGIILGTNVGTTVTTELIALRLETFAVPMLLAGVALWLMPNRLTRCTGLVVAGFGLIFLGIDTMQVMAKPLQQSETFRSLFLESRHSIWLGLLTGTVFTGLIHSSSATTAITMGLMSHQVLSMETALAIVLGANIGTCFTAVIASIGTNAASRQVAWCHTLFNVAGALLFLPFLTQLAAISAALTDSPSMQIAHSQTIFNVVCSVAALPFAHQIAAVIRWIVPDRRKT</sequence>
<evidence type="ECO:0000256" key="6">
    <source>
        <dbReference type="SAM" id="Phobius"/>
    </source>
</evidence>
<feature type="transmembrane region" description="Helical" evidence="6">
    <location>
        <begin position="6"/>
        <end position="27"/>
    </location>
</feature>
<dbReference type="NCBIfam" id="TIGR00704">
    <property type="entry name" value="NaPi_cotrn_rel"/>
    <property type="match status" value="1"/>
</dbReference>
<keyword evidence="2" id="KW-1003">Cell membrane</keyword>
<feature type="transmembrane region" description="Helical" evidence="6">
    <location>
        <begin position="130"/>
        <end position="152"/>
    </location>
</feature>
<dbReference type="InterPro" id="IPR004633">
    <property type="entry name" value="NaPi_cotrn-rel/YqeW-like"/>
</dbReference>
<reference evidence="8" key="2">
    <citation type="submission" date="2021-04" db="EMBL/GenBank/DDBJ databases">
        <title>Brevibacillus composti FJAT-54423, complete genome.</title>
        <authorList>
            <person name="Tang R."/>
        </authorList>
    </citation>
    <scope>NUCLEOTIDE SEQUENCE</scope>
    <source>
        <strain evidence="8">FJAT-54424</strain>
    </source>
</reference>
<keyword evidence="4 6" id="KW-1133">Transmembrane helix</keyword>
<evidence type="ECO:0000256" key="1">
    <source>
        <dbReference type="ARBA" id="ARBA00004651"/>
    </source>
</evidence>
<dbReference type="GO" id="GO:0005886">
    <property type="term" value="C:plasma membrane"/>
    <property type="evidence" value="ECO:0007669"/>
    <property type="project" value="UniProtKB-SubCell"/>
</dbReference>
<dbReference type="Pfam" id="PF02690">
    <property type="entry name" value="Na_Pi_cotrans"/>
    <property type="match status" value="1"/>
</dbReference>
<evidence type="ECO:0000256" key="2">
    <source>
        <dbReference type="ARBA" id="ARBA00022475"/>
    </source>
</evidence>
<dbReference type="PANTHER" id="PTHR10010:SF46">
    <property type="entry name" value="SODIUM-DEPENDENT PHOSPHATE TRANSPORT PROTEIN 2B"/>
    <property type="match status" value="1"/>
</dbReference>
<evidence type="ECO:0000313" key="7">
    <source>
        <dbReference type="EMBL" id="QQE73089.1"/>
    </source>
</evidence>
<evidence type="ECO:0000256" key="4">
    <source>
        <dbReference type="ARBA" id="ARBA00022989"/>
    </source>
</evidence>
<dbReference type="InterPro" id="IPR003841">
    <property type="entry name" value="Na/Pi_transpt"/>
</dbReference>
<evidence type="ECO:0000256" key="3">
    <source>
        <dbReference type="ARBA" id="ARBA00022692"/>
    </source>
</evidence>
<protein>
    <submittedName>
        <fullName evidence="7">Na/Pi cotransporter family protein</fullName>
    </submittedName>
</protein>
<dbReference type="EMBL" id="CP066308">
    <property type="protein sequence ID" value="QQE73089.1"/>
    <property type="molecule type" value="Genomic_DNA"/>
</dbReference>